<proteinExistence type="predicted"/>
<gene>
    <name evidence="2" type="ORF">CPB84DRAFT_332427</name>
</gene>
<reference evidence="2" key="1">
    <citation type="submission" date="2020-11" db="EMBL/GenBank/DDBJ databases">
        <authorList>
            <consortium name="DOE Joint Genome Institute"/>
            <person name="Ahrendt S."/>
            <person name="Riley R."/>
            <person name="Andreopoulos W."/>
            <person name="LaButti K."/>
            <person name="Pangilinan J."/>
            <person name="Ruiz-duenas F.J."/>
            <person name="Barrasa J.M."/>
            <person name="Sanchez-Garcia M."/>
            <person name="Camarero S."/>
            <person name="Miyauchi S."/>
            <person name="Serrano A."/>
            <person name="Linde D."/>
            <person name="Babiker R."/>
            <person name="Drula E."/>
            <person name="Ayuso-Fernandez I."/>
            <person name="Pacheco R."/>
            <person name="Padilla G."/>
            <person name="Ferreira P."/>
            <person name="Barriuso J."/>
            <person name="Kellner H."/>
            <person name="Castanera R."/>
            <person name="Alfaro M."/>
            <person name="Ramirez L."/>
            <person name="Pisabarro A.G."/>
            <person name="Kuo A."/>
            <person name="Tritt A."/>
            <person name="Lipzen A."/>
            <person name="He G."/>
            <person name="Yan M."/>
            <person name="Ng V."/>
            <person name="Cullen D."/>
            <person name="Martin F."/>
            <person name="Rosso M.-N."/>
            <person name="Henrissat B."/>
            <person name="Hibbett D."/>
            <person name="Martinez A.T."/>
            <person name="Grigoriev I.V."/>
        </authorList>
    </citation>
    <scope>NUCLEOTIDE SEQUENCE</scope>
    <source>
        <strain evidence="2">AH 44721</strain>
    </source>
</reference>
<feature type="compositionally biased region" description="Polar residues" evidence="1">
    <location>
        <begin position="13"/>
        <end position="24"/>
    </location>
</feature>
<dbReference type="AlphaFoldDB" id="A0A9P5NE54"/>
<protein>
    <submittedName>
        <fullName evidence="2">Uncharacterized protein</fullName>
    </submittedName>
</protein>
<dbReference type="Proteomes" id="UP000724874">
    <property type="component" value="Unassembled WGS sequence"/>
</dbReference>
<comment type="caution">
    <text evidence="2">The sequence shown here is derived from an EMBL/GenBank/DDBJ whole genome shotgun (WGS) entry which is preliminary data.</text>
</comment>
<accession>A0A9P5NE54</accession>
<evidence type="ECO:0000313" key="2">
    <source>
        <dbReference type="EMBL" id="KAF8878377.1"/>
    </source>
</evidence>
<organism evidence="2 3">
    <name type="scientific">Gymnopilus junonius</name>
    <name type="common">Spectacular rustgill mushroom</name>
    <name type="synonym">Gymnopilus spectabilis subsp. junonius</name>
    <dbReference type="NCBI Taxonomy" id="109634"/>
    <lineage>
        <taxon>Eukaryota</taxon>
        <taxon>Fungi</taxon>
        <taxon>Dikarya</taxon>
        <taxon>Basidiomycota</taxon>
        <taxon>Agaricomycotina</taxon>
        <taxon>Agaricomycetes</taxon>
        <taxon>Agaricomycetidae</taxon>
        <taxon>Agaricales</taxon>
        <taxon>Agaricineae</taxon>
        <taxon>Hymenogastraceae</taxon>
        <taxon>Gymnopilus</taxon>
    </lineage>
</organism>
<name>A0A9P5NE54_GYMJU</name>
<feature type="region of interest" description="Disordered" evidence="1">
    <location>
        <begin position="1"/>
        <end position="24"/>
    </location>
</feature>
<keyword evidence="3" id="KW-1185">Reference proteome</keyword>
<sequence>MFLPLSIPRSVKSGPQSPQPFLSPQRSLNYCDPLLLDGRTRRVCWRARRSPASYTLSPPRRSPTMLTHMLSKRAHPHVIVSIGAHGFLRQIAHASRLRPVYSHPFRVDKLLAGLERTTHVFAKRHFSPIFQTKLGIRSKAPIYMSFPPTCPVLLARSMVLRFVSAPVL</sequence>
<dbReference type="EMBL" id="JADNYJ010000159">
    <property type="protein sequence ID" value="KAF8878377.1"/>
    <property type="molecule type" value="Genomic_DNA"/>
</dbReference>
<evidence type="ECO:0000256" key="1">
    <source>
        <dbReference type="SAM" id="MobiDB-lite"/>
    </source>
</evidence>
<evidence type="ECO:0000313" key="3">
    <source>
        <dbReference type="Proteomes" id="UP000724874"/>
    </source>
</evidence>
<dbReference type="OrthoDB" id="10643497at2759"/>